<evidence type="ECO:0000313" key="1">
    <source>
        <dbReference type="EMBL" id="PKU40544.1"/>
    </source>
</evidence>
<reference evidence="2" key="1">
    <citation type="submission" date="2017-11" db="EMBL/GenBank/DDBJ databases">
        <authorList>
            <person name="Lima N.C."/>
            <person name="Parody-Merino A.M."/>
            <person name="Battley P.F."/>
            <person name="Fidler A.E."/>
            <person name="Prosdocimi F."/>
        </authorList>
    </citation>
    <scope>NUCLEOTIDE SEQUENCE [LARGE SCALE GENOMIC DNA]</scope>
</reference>
<sequence>MCKTGVIPSMTIHTLVFNQCYTVQTRQMLLCGTVPAYTMGVFGDFLQPEGPKQKGILFRLTLNFLEYVLFEWSELFPKQQNPPEMFSAQKRLVNAGKLHKTFLHLNLFFGGDFLAWTPLTFLKTLYAFVSEEKVDVTWGELGG</sequence>
<reference evidence="2" key="2">
    <citation type="submission" date="2017-12" db="EMBL/GenBank/DDBJ databases">
        <title>Genome sequence of the Bar-tailed Godwit (Limosa lapponica baueri).</title>
        <authorList>
            <person name="Lima N.C.B."/>
            <person name="Parody-Merino A.M."/>
            <person name="Battley P.F."/>
            <person name="Fidler A.E."/>
            <person name="Prosdocimi F."/>
        </authorList>
    </citation>
    <scope>NUCLEOTIDE SEQUENCE [LARGE SCALE GENOMIC DNA]</scope>
</reference>
<proteinExistence type="predicted"/>
<name>A0A2I0U387_LIMLA</name>
<dbReference type="Proteomes" id="UP000233556">
    <property type="component" value="Unassembled WGS sequence"/>
</dbReference>
<protein>
    <submittedName>
        <fullName evidence="1">Uncharacterized protein</fullName>
    </submittedName>
</protein>
<gene>
    <name evidence="1" type="ORF">llap_9158</name>
</gene>
<dbReference type="AlphaFoldDB" id="A0A2I0U387"/>
<evidence type="ECO:0000313" key="2">
    <source>
        <dbReference type="Proteomes" id="UP000233556"/>
    </source>
</evidence>
<keyword evidence="2" id="KW-1185">Reference proteome</keyword>
<accession>A0A2I0U387</accession>
<dbReference type="EMBL" id="KZ506251">
    <property type="protein sequence ID" value="PKU40544.1"/>
    <property type="molecule type" value="Genomic_DNA"/>
</dbReference>
<organism evidence="1 2">
    <name type="scientific">Limosa lapponica baueri</name>
    <dbReference type="NCBI Taxonomy" id="1758121"/>
    <lineage>
        <taxon>Eukaryota</taxon>
        <taxon>Metazoa</taxon>
        <taxon>Chordata</taxon>
        <taxon>Craniata</taxon>
        <taxon>Vertebrata</taxon>
        <taxon>Euteleostomi</taxon>
        <taxon>Archelosauria</taxon>
        <taxon>Archosauria</taxon>
        <taxon>Dinosauria</taxon>
        <taxon>Saurischia</taxon>
        <taxon>Theropoda</taxon>
        <taxon>Coelurosauria</taxon>
        <taxon>Aves</taxon>
        <taxon>Neognathae</taxon>
        <taxon>Neoaves</taxon>
        <taxon>Charadriiformes</taxon>
        <taxon>Scolopacidae</taxon>
        <taxon>Limosa</taxon>
    </lineage>
</organism>